<evidence type="ECO:0000256" key="1">
    <source>
        <dbReference type="ARBA" id="ARBA00022741"/>
    </source>
</evidence>
<dbReference type="SUPFAM" id="SSF51998">
    <property type="entry name" value="PFL-like glycyl radical enzymes"/>
    <property type="match status" value="1"/>
</dbReference>
<dbReference type="GO" id="GO:0009265">
    <property type="term" value="P:2'-deoxyribonucleotide biosynthetic process"/>
    <property type="evidence" value="ECO:0007669"/>
    <property type="project" value="TreeGrafter"/>
</dbReference>
<proteinExistence type="predicted"/>
<keyword evidence="1 3" id="KW-0547">Nucleotide-binding</keyword>
<dbReference type="eggNOG" id="COG1328">
    <property type="taxonomic scope" value="Bacteria"/>
</dbReference>
<name>D7ND98_9BACT</name>
<dbReference type="EMBL" id="GL349567">
    <property type="protein sequence ID" value="EFI48653.1"/>
    <property type="molecule type" value="Genomic_DNA"/>
</dbReference>
<evidence type="ECO:0000259" key="4">
    <source>
        <dbReference type="PROSITE" id="PS51161"/>
    </source>
</evidence>
<evidence type="ECO:0000313" key="5">
    <source>
        <dbReference type="EMBL" id="EFI48653.1"/>
    </source>
</evidence>
<dbReference type="GO" id="GO:0005524">
    <property type="term" value="F:ATP binding"/>
    <property type="evidence" value="ECO:0007669"/>
    <property type="project" value="UniProtKB-UniRule"/>
</dbReference>
<dbReference type="InterPro" id="IPR012833">
    <property type="entry name" value="NrdD"/>
</dbReference>
<dbReference type="HOGENOM" id="CLU_002707_2_1_10"/>
<sequence length="740" mass="84382">MIQTVVKRDGRIVGFNEQKIMAAIRKAMMHTEKGEDDALVQKITDHICIHGKSQMTVEKIQDSVEMELMKSARKDVAQKYIAYRNQRSIARKAKTRDVFMEIVNIKNNDVTRENANMNADTPAGMMMKFASETTKPFVDDYLLSEDVRDAVAHNYIHIHDKDYYPTKSLTCVQHPLDHILEHGFVAGHGSSRPAKRIETAAVLACISLETCQNEMHGGQAIPAFDFYLAPYVRSSYIEEVKNLEKLTGRDLASLYHKEFDDFILKDLDELEGDERLCQHAMNKTVNRVHQAMEAFIHNMNTIHSRGGNQVVFSSINYGTDTSAEGRCIMRELLKSTYEGVGNGETAIFPIQIWKKKRGVSYLPEDRNYDLYQLACKVTARRFFPNFLNLDATFNRNSNWKADDPKRYLWEVATMGCRTRVFENRFGPKTSVARGNLSFTTINIVKLAIECMQIADKEERINAFFAKLDNILEITAKQLDDRFQFQKTAFAKQFPLLMTKLWIDCDKLQPSDTIESVLNQGTLGIGFIGLAECLKALIGKHHGESEEAQALGLRIVTYMRDRVNDFSERYQHNYSVLATPAEGLSGRFTKFDRKRFGEIEGVTDREYYTNSNHVPVYYKCSALHKAQVEAPYHDLTRGGHIFYVEIDGDATHNPEVIANVVDMMDKYNIGYGSVNHNRNRCMDCGYENSDAKLDVCPKCGSQHIDRLQRITGYLVGTTDRWNQGKLAELNDRVTHVDGACK</sequence>
<dbReference type="NCBIfam" id="NF005497">
    <property type="entry name" value="PRK07111.1"/>
    <property type="match status" value="1"/>
</dbReference>
<dbReference type="RefSeq" id="WP_004377789.1">
    <property type="nucleotide sequence ID" value="NZ_GL349567.1"/>
</dbReference>
<dbReference type="GO" id="GO:0008998">
    <property type="term" value="F:ribonucleoside-triphosphate reductase (thioredoxin) activity"/>
    <property type="evidence" value="ECO:0007669"/>
    <property type="project" value="InterPro"/>
</dbReference>
<dbReference type="Pfam" id="PF03477">
    <property type="entry name" value="ATP-cone"/>
    <property type="match status" value="1"/>
</dbReference>
<keyword evidence="2 3" id="KW-0067">ATP-binding</keyword>
<dbReference type="PANTHER" id="PTHR21075">
    <property type="entry name" value="ANAEROBIC RIBONUCLEOSIDE-TRIPHOSPHATE REDUCTASE"/>
    <property type="match status" value="1"/>
</dbReference>
<evidence type="ECO:0000256" key="2">
    <source>
        <dbReference type="ARBA" id="ARBA00022840"/>
    </source>
</evidence>
<organism evidence="5 6">
    <name type="scientific">Segatella oris C735</name>
    <dbReference type="NCBI Taxonomy" id="563008"/>
    <lineage>
        <taxon>Bacteria</taxon>
        <taxon>Pseudomonadati</taxon>
        <taxon>Bacteroidota</taxon>
        <taxon>Bacteroidia</taxon>
        <taxon>Bacteroidales</taxon>
        <taxon>Prevotellaceae</taxon>
        <taxon>Segatella</taxon>
    </lineage>
</organism>
<accession>D7ND98</accession>
<gene>
    <name evidence="5" type="ORF">HMPREF0665_01514</name>
</gene>
<dbReference type="PROSITE" id="PS51161">
    <property type="entry name" value="ATP_CONE"/>
    <property type="match status" value="1"/>
</dbReference>
<dbReference type="NCBIfam" id="TIGR02487">
    <property type="entry name" value="NrdD"/>
    <property type="match status" value="1"/>
</dbReference>
<dbReference type="Proteomes" id="UP000003805">
    <property type="component" value="Unassembled WGS sequence"/>
</dbReference>
<dbReference type="GO" id="GO:0031250">
    <property type="term" value="C:anaerobic ribonucleoside-triphosphate reductase complex"/>
    <property type="evidence" value="ECO:0007669"/>
    <property type="project" value="TreeGrafter"/>
</dbReference>
<dbReference type="Pfam" id="PF13597">
    <property type="entry name" value="NRDD"/>
    <property type="match status" value="1"/>
</dbReference>
<dbReference type="GO" id="GO:0004748">
    <property type="term" value="F:ribonucleoside-diphosphate reductase activity, thioredoxin disulfide as acceptor"/>
    <property type="evidence" value="ECO:0007669"/>
    <property type="project" value="TreeGrafter"/>
</dbReference>
<dbReference type="eggNOG" id="COG1327">
    <property type="taxonomic scope" value="Bacteria"/>
</dbReference>
<feature type="domain" description="ATP-cone" evidence="4">
    <location>
        <begin position="3"/>
        <end position="91"/>
    </location>
</feature>
<reference evidence="5 6" key="1">
    <citation type="submission" date="2010-02" db="EMBL/GenBank/DDBJ databases">
        <title>The Genome Sequence of Prevotella oris strain C735.</title>
        <authorList>
            <consortium name="The Broad Institute Genome Sequencing Platform"/>
            <person name="Ward D."/>
            <person name="Feldgarden M."/>
            <person name="Earl A."/>
            <person name="Young S.K."/>
            <person name="Zeng Q."/>
            <person name="Koehrsen M."/>
            <person name="Alvarado L."/>
            <person name="Berlin A."/>
            <person name="Bochicchio J."/>
            <person name="Borenstein D."/>
            <person name="Chapman S.B."/>
            <person name="Chen Z."/>
            <person name="Engels R."/>
            <person name="Freedman E."/>
            <person name="Gellesch M."/>
            <person name="Goldberg J."/>
            <person name="Griggs A."/>
            <person name="Gujja S."/>
            <person name="Heilman E."/>
            <person name="Heiman D."/>
            <person name="Hepburn T."/>
            <person name="Howarth C."/>
            <person name="Jen D."/>
            <person name="Larson L."/>
            <person name="Mehta T."/>
            <person name="Park D."/>
            <person name="Pearson M."/>
            <person name="Roberts A."/>
            <person name="Saif S."/>
            <person name="Shea T."/>
            <person name="Shenoy N."/>
            <person name="Sisk P."/>
            <person name="Stolte C."/>
            <person name="Sykes S."/>
            <person name="Thomson T."/>
            <person name="Walk T."/>
            <person name="White J."/>
            <person name="Yandava C."/>
            <person name="Sibley C.D."/>
            <person name="Field T.R."/>
            <person name="Grinwis M."/>
            <person name="Eshaghurshan C.S."/>
            <person name="Surette M.G."/>
            <person name="Haas B."/>
            <person name="Nusbaum C."/>
            <person name="Birren B."/>
        </authorList>
    </citation>
    <scope>NUCLEOTIDE SEQUENCE [LARGE SCALE GENOMIC DNA]</scope>
    <source>
        <strain evidence="5 6">C735</strain>
    </source>
</reference>
<dbReference type="PANTHER" id="PTHR21075:SF0">
    <property type="entry name" value="ANAEROBIC RIBONUCLEOSIDE-TRIPHOSPHATE REDUCTASE"/>
    <property type="match status" value="1"/>
</dbReference>
<evidence type="ECO:0000313" key="6">
    <source>
        <dbReference type="Proteomes" id="UP000003805"/>
    </source>
</evidence>
<protein>
    <submittedName>
        <fullName evidence="5">Anaerobic ribonucleoside-triphosphate reductase</fullName>
    </submittedName>
</protein>
<dbReference type="InterPro" id="IPR005144">
    <property type="entry name" value="ATP-cone_dom"/>
</dbReference>
<evidence type="ECO:0000256" key="3">
    <source>
        <dbReference type="PROSITE-ProRule" id="PRU00492"/>
    </source>
</evidence>
<keyword evidence="6" id="KW-1185">Reference proteome</keyword>
<dbReference type="AlphaFoldDB" id="D7ND98"/>
<dbReference type="GO" id="GO:0006260">
    <property type="term" value="P:DNA replication"/>
    <property type="evidence" value="ECO:0007669"/>
    <property type="project" value="InterPro"/>
</dbReference>
<dbReference type="Gene3D" id="3.20.70.20">
    <property type="match status" value="1"/>
</dbReference>